<dbReference type="Gene3D" id="3.30.530.20">
    <property type="match status" value="2"/>
</dbReference>
<reference evidence="1" key="1">
    <citation type="submission" date="2020-02" db="EMBL/GenBank/DDBJ databases">
        <authorList>
            <person name="Meier V. D."/>
        </authorList>
    </citation>
    <scope>NUCLEOTIDE SEQUENCE</scope>
    <source>
        <strain evidence="1">AVDCRST_MAG30</strain>
    </source>
</reference>
<accession>A0A6J4SX04</accession>
<proteinExistence type="predicted"/>
<organism evidence="1">
    <name type="scientific">uncultured Solirubrobacteraceae bacterium</name>
    <dbReference type="NCBI Taxonomy" id="1162706"/>
    <lineage>
        <taxon>Bacteria</taxon>
        <taxon>Bacillati</taxon>
        <taxon>Actinomycetota</taxon>
        <taxon>Thermoleophilia</taxon>
        <taxon>Solirubrobacterales</taxon>
        <taxon>Solirubrobacteraceae</taxon>
        <taxon>environmental samples</taxon>
    </lineage>
</organism>
<evidence type="ECO:0000313" key="1">
    <source>
        <dbReference type="EMBL" id="CAA9507955.1"/>
    </source>
</evidence>
<gene>
    <name evidence="1" type="ORF">AVDCRST_MAG30-2319</name>
</gene>
<dbReference type="SUPFAM" id="SSF55961">
    <property type="entry name" value="Bet v1-like"/>
    <property type="match status" value="1"/>
</dbReference>
<evidence type="ECO:0008006" key="2">
    <source>
        <dbReference type="Google" id="ProtNLM"/>
    </source>
</evidence>
<dbReference type="InterPro" id="IPR023393">
    <property type="entry name" value="START-like_dom_sf"/>
</dbReference>
<name>A0A6J4SX04_9ACTN</name>
<protein>
    <recommendedName>
        <fullName evidence="2">SRPBCC domain-containing protein</fullName>
    </recommendedName>
</protein>
<dbReference type="AlphaFoldDB" id="A0A6J4SX04"/>
<sequence>MSDVEREITVPAGPDEVWEALTDEELREAWLHDPAEPREITHEEADDEERSLRFRWARPGEDATEVRFTVEAVPDGTRVVVVESAPSRVAWGPMLGAMAARVPAFA</sequence>
<dbReference type="EMBL" id="CADCVS010000302">
    <property type="protein sequence ID" value="CAA9507955.1"/>
    <property type="molecule type" value="Genomic_DNA"/>
</dbReference>